<reference evidence="2" key="2">
    <citation type="submission" date="2023-06" db="EMBL/GenBank/DDBJ databases">
        <authorList>
            <consortium name="Lawrence Berkeley National Laboratory"/>
            <person name="Mondo S.J."/>
            <person name="Hensen N."/>
            <person name="Bonometti L."/>
            <person name="Westerberg I."/>
            <person name="Brannstrom I.O."/>
            <person name="Guillou S."/>
            <person name="Cros-Aarteil S."/>
            <person name="Calhoun S."/>
            <person name="Haridas S."/>
            <person name="Kuo A."/>
            <person name="Pangilinan J."/>
            <person name="Riley R."/>
            <person name="Labutti K."/>
            <person name="Andreopoulos B."/>
            <person name="Lipzen A."/>
            <person name="Chen C."/>
            <person name="Yanf M."/>
            <person name="Daum C."/>
            <person name="Ng V."/>
            <person name="Clum A."/>
            <person name="Steindorff A."/>
            <person name="Ohm R."/>
            <person name="Martin F."/>
            <person name="Silar P."/>
            <person name="Natvig D."/>
            <person name="Lalanne C."/>
            <person name="Gautier V."/>
            <person name="Ament-Velasquez S.L."/>
            <person name="Kruys A."/>
            <person name="Hutchinson M.I."/>
            <person name="Powell A.J."/>
            <person name="Barry K."/>
            <person name="Miller A.N."/>
            <person name="Grigoriev I.V."/>
            <person name="Debuchy R."/>
            <person name="Gladieux P."/>
            <person name="Thoren M.H."/>
            <person name="Johannesson H."/>
        </authorList>
    </citation>
    <scope>NUCLEOTIDE SEQUENCE</scope>
    <source>
        <strain evidence="2">CBS 626.80</strain>
    </source>
</reference>
<feature type="region of interest" description="Disordered" evidence="1">
    <location>
        <begin position="1"/>
        <end position="34"/>
    </location>
</feature>
<organism evidence="2 3">
    <name type="scientific">Pseudoneurospora amorphoporcata</name>
    <dbReference type="NCBI Taxonomy" id="241081"/>
    <lineage>
        <taxon>Eukaryota</taxon>
        <taxon>Fungi</taxon>
        <taxon>Dikarya</taxon>
        <taxon>Ascomycota</taxon>
        <taxon>Pezizomycotina</taxon>
        <taxon>Sordariomycetes</taxon>
        <taxon>Sordariomycetidae</taxon>
        <taxon>Sordariales</taxon>
        <taxon>Sordariaceae</taxon>
        <taxon>Pseudoneurospora</taxon>
    </lineage>
</organism>
<proteinExistence type="predicted"/>
<gene>
    <name evidence="2" type="ORF">QBC32DRAFT_123353</name>
</gene>
<dbReference type="Proteomes" id="UP001303222">
    <property type="component" value="Unassembled WGS sequence"/>
</dbReference>
<keyword evidence="3" id="KW-1185">Reference proteome</keyword>
<dbReference type="AlphaFoldDB" id="A0AAN6SHI0"/>
<comment type="caution">
    <text evidence="2">The sequence shown here is derived from an EMBL/GenBank/DDBJ whole genome shotgun (WGS) entry which is preliminary data.</text>
</comment>
<reference evidence="2" key="1">
    <citation type="journal article" date="2023" name="Mol. Phylogenet. Evol.">
        <title>Genome-scale phylogeny and comparative genomics of the fungal order Sordariales.</title>
        <authorList>
            <person name="Hensen N."/>
            <person name="Bonometti L."/>
            <person name="Westerberg I."/>
            <person name="Brannstrom I.O."/>
            <person name="Guillou S."/>
            <person name="Cros-Aarteil S."/>
            <person name="Calhoun S."/>
            <person name="Haridas S."/>
            <person name="Kuo A."/>
            <person name="Mondo S."/>
            <person name="Pangilinan J."/>
            <person name="Riley R."/>
            <person name="LaButti K."/>
            <person name="Andreopoulos B."/>
            <person name="Lipzen A."/>
            <person name="Chen C."/>
            <person name="Yan M."/>
            <person name="Daum C."/>
            <person name="Ng V."/>
            <person name="Clum A."/>
            <person name="Steindorff A."/>
            <person name="Ohm R.A."/>
            <person name="Martin F."/>
            <person name="Silar P."/>
            <person name="Natvig D.O."/>
            <person name="Lalanne C."/>
            <person name="Gautier V."/>
            <person name="Ament-Velasquez S.L."/>
            <person name="Kruys A."/>
            <person name="Hutchinson M.I."/>
            <person name="Powell A.J."/>
            <person name="Barry K."/>
            <person name="Miller A.N."/>
            <person name="Grigoriev I.V."/>
            <person name="Debuchy R."/>
            <person name="Gladieux P."/>
            <person name="Hiltunen Thoren M."/>
            <person name="Johannesson H."/>
        </authorList>
    </citation>
    <scope>NUCLEOTIDE SEQUENCE</scope>
    <source>
        <strain evidence="2">CBS 626.80</strain>
    </source>
</reference>
<feature type="compositionally biased region" description="Basic and acidic residues" evidence="1">
    <location>
        <begin position="1"/>
        <end position="10"/>
    </location>
</feature>
<protein>
    <submittedName>
        <fullName evidence="2">Uncharacterized protein</fullName>
    </submittedName>
</protein>
<sequence>MPSVAHERLPSAKKRRRDDDEDSYTSSNIQIPFSHPALDTTRGLLADKSSYTNPTILQPYPSTLRKIIPIAINKKQRMSVSDDVHHREDIHHGMRAKSNSPTSASHHHHQKQQHALLSKVKCLDRCHICCRKPSKKADLDSYADCEGCGQRTCYVCMRQCPGWTSSFHHQGRNQHTGGQEGQTNDIRLASSSPENSFTMLDADAEADVDLDEKKSQRSKQTTGWHANGHRETICGQCCEERGDNGDVVCFGCLPSFGG</sequence>
<accession>A0AAN6SHI0</accession>
<evidence type="ECO:0000313" key="2">
    <source>
        <dbReference type="EMBL" id="KAK3953226.1"/>
    </source>
</evidence>
<feature type="region of interest" description="Disordered" evidence="1">
    <location>
        <begin position="169"/>
        <end position="190"/>
    </location>
</feature>
<dbReference type="EMBL" id="MU859109">
    <property type="protein sequence ID" value="KAK3953226.1"/>
    <property type="molecule type" value="Genomic_DNA"/>
</dbReference>
<name>A0AAN6SHI0_9PEZI</name>
<feature type="region of interest" description="Disordered" evidence="1">
    <location>
        <begin position="93"/>
        <end position="112"/>
    </location>
</feature>
<evidence type="ECO:0000313" key="3">
    <source>
        <dbReference type="Proteomes" id="UP001303222"/>
    </source>
</evidence>
<evidence type="ECO:0000256" key="1">
    <source>
        <dbReference type="SAM" id="MobiDB-lite"/>
    </source>
</evidence>